<protein>
    <recommendedName>
        <fullName evidence="3">Multidrug export protein MepA</fullName>
    </recommendedName>
</protein>
<feature type="transmembrane region" description="Helical" evidence="10">
    <location>
        <begin position="66"/>
        <end position="88"/>
    </location>
</feature>
<dbReference type="PANTHER" id="PTHR43823">
    <property type="entry name" value="SPORULATION PROTEIN YKVU"/>
    <property type="match status" value="1"/>
</dbReference>
<dbReference type="NCBIfam" id="TIGR00797">
    <property type="entry name" value="matE"/>
    <property type="match status" value="1"/>
</dbReference>
<dbReference type="CDD" id="cd13143">
    <property type="entry name" value="MATE_MepA_like"/>
    <property type="match status" value="1"/>
</dbReference>
<keyword evidence="8 10" id="KW-0472">Membrane</keyword>
<name>A0A150PNS3_SORCE</name>
<feature type="transmembrane region" description="Helical" evidence="10">
    <location>
        <begin position="140"/>
        <end position="158"/>
    </location>
</feature>
<sequence length="463" mass="50170">MSDRDTQKQFILEGNLTRVMWELSWPAVLAMVLYGLNVFLDAVFVGQLMNKSALAGVGIAYPLSQITLGLGSLVGTGAGTALSIYLGAGDKSKLHNLLGSVNGLSLLLSLPYTVLAYVFAEPMVRMMGGTGEILAYGTEYFKVTALGSVFWVHGLAVNMTVRGEGKMKTAAWMIALGLLVDVALKPLFIHTFGWGVQGAAWATNAAMLVYSVVGLLYFARGRASFDAVWSTLRIDPSIRKQIISLGMPGMILTIMGIAQNAVVYNAVSSQGTGNDVAFYAACNRIFLFMLTPLFGLMRALQPVEGINYGAQRYARVKRAFSLFGLVGVAFVLPFWLAMMVAPNAVLSSLLPGYEFTAQQLLDFRIYILVLPLLPYLFNALVLFPCLERAKLASVVALLRQVVLYLPVMWLLPRLVGVSGVYWGSTAIDVAVCVLALVLVNRELRRLGERDVETSAALREAPAG</sequence>
<evidence type="ECO:0000256" key="1">
    <source>
        <dbReference type="ARBA" id="ARBA00004651"/>
    </source>
</evidence>
<keyword evidence="5" id="KW-1003">Cell membrane</keyword>
<comment type="caution">
    <text evidence="11">The sequence shown here is derived from an EMBL/GenBank/DDBJ whole genome shotgun (WGS) entry which is preliminary data.</text>
</comment>
<evidence type="ECO:0000256" key="7">
    <source>
        <dbReference type="ARBA" id="ARBA00022989"/>
    </source>
</evidence>
<feature type="transmembrane region" description="Helical" evidence="10">
    <location>
        <begin position="365"/>
        <end position="384"/>
    </location>
</feature>
<accession>A0A150PNS3</accession>
<keyword evidence="4" id="KW-0813">Transport</keyword>
<evidence type="ECO:0000256" key="10">
    <source>
        <dbReference type="SAM" id="Phobius"/>
    </source>
</evidence>
<dbReference type="GO" id="GO:0046677">
    <property type="term" value="P:response to antibiotic"/>
    <property type="evidence" value="ECO:0007669"/>
    <property type="project" value="UniProtKB-KW"/>
</dbReference>
<dbReference type="InterPro" id="IPR045070">
    <property type="entry name" value="MATE_MepA-like"/>
</dbReference>
<keyword evidence="9" id="KW-0046">Antibiotic resistance</keyword>
<evidence type="ECO:0000256" key="3">
    <source>
        <dbReference type="ARBA" id="ARBA00022106"/>
    </source>
</evidence>
<evidence type="ECO:0000313" key="12">
    <source>
        <dbReference type="Proteomes" id="UP000075604"/>
    </source>
</evidence>
<dbReference type="InterPro" id="IPR048279">
    <property type="entry name" value="MdtK-like"/>
</dbReference>
<dbReference type="AlphaFoldDB" id="A0A150PNS3"/>
<dbReference type="EMBL" id="JELX01001877">
    <property type="protein sequence ID" value="KYF57355.1"/>
    <property type="molecule type" value="Genomic_DNA"/>
</dbReference>
<keyword evidence="6 10" id="KW-0812">Transmembrane</keyword>
<dbReference type="Proteomes" id="UP000075604">
    <property type="component" value="Unassembled WGS sequence"/>
</dbReference>
<evidence type="ECO:0000256" key="9">
    <source>
        <dbReference type="ARBA" id="ARBA00023251"/>
    </source>
</evidence>
<keyword evidence="7 10" id="KW-1133">Transmembrane helix</keyword>
<proteinExistence type="inferred from homology"/>
<comment type="subcellular location">
    <subcellularLocation>
        <location evidence="1">Cell membrane</location>
        <topology evidence="1">Multi-pass membrane protein</topology>
    </subcellularLocation>
</comment>
<organism evidence="11 12">
    <name type="scientific">Sorangium cellulosum</name>
    <name type="common">Polyangium cellulosum</name>
    <dbReference type="NCBI Taxonomy" id="56"/>
    <lineage>
        <taxon>Bacteria</taxon>
        <taxon>Pseudomonadati</taxon>
        <taxon>Myxococcota</taxon>
        <taxon>Polyangia</taxon>
        <taxon>Polyangiales</taxon>
        <taxon>Polyangiaceae</taxon>
        <taxon>Sorangium</taxon>
    </lineage>
</organism>
<dbReference type="Pfam" id="PF01554">
    <property type="entry name" value="MatE"/>
    <property type="match status" value="2"/>
</dbReference>
<dbReference type="GO" id="GO:0015297">
    <property type="term" value="F:antiporter activity"/>
    <property type="evidence" value="ECO:0007669"/>
    <property type="project" value="InterPro"/>
</dbReference>
<dbReference type="PANTHER" id="PTHR43823:SF3">
    <property type="entry name" value="MULTIDRUG EXPORT PROTEIN MEPA"/>
    <property type="match status" value="1"/>
</dbReference>
<dbReference type="GO" id="GO:0005886">
    <property type="term" value="C:plasma membrane"/>
    <property type="evidence" value="ECO:0007669"/>
    <property type="project" value="UniProtKB-SubCell"/>
</dbReference>
<evidence type="ECO:0000256" key="6">
    <source>
        <dbReference type="ARBA" id="ARBA00022692"/>
    </source>
</evidence>
<comment type="similarity">
    <text evidence="2">Belongs to the multi antimicrobial extrusion (MATE) (TC 2.A.66.1) family. MepA subfamily.</text>
</comment>
<feature type="transmembrane region" description="Helical" evidence="10">
    <location>
        <begin position="421"/>
        <end position="439"/>
    </location>
</feature>
<dbReference type="InterPro" id="IPR051327">
    <property type="entry name" value="MATE_MepA_subfamily"/>
</dbReference>
<reference evidence="11 12" key="1">
    <citation type="submission" date="2014-02" db="EMBL/GenBank/DDBJ databases">
        <title>The small core and large imbalanced accessory genome model reveals a collaborative survival strategy of Sorangium cellulosum strains in nature.</title>
        <authorList>
            <person name="Han K."/>
            <person name="Peng R."/>
            <person name="Blom J."/>
            <person name="Li Y.-Z."/>
        </authorList>
    </citation>
    <scope>NUCLEOTIDE SEQUENCE [LARGE SCALE GENOMIC DNA]</scope>
    <source>
        <strain evidence="11 12">So0157-18</strain>
    </source>
</reference>
<feature type="transmembrane region" description="Helical" evidence="10">
    <location>
        <begin position="201"/>
        <end position="221"/>
    </location>
</feature>
<feature type="transmembrane region" description="Helical" evidence="10">
    <location>
        <begin position="21"/>
        <end position="46"/>
    </location>
</feature>
<feature type="transmembrane region" description="Helical" evidence="10">
    <location>
        <begin position="100"/>
        <end position="120"/>
    </location>
</feature>
<feature type="transmembrane region" description="Helical" evidence="10">
    <location>
        <begin position="170"/>
        <end position="189"/>
    </location>
</feature>
<dbReference type="PIRSF" id="PIRSF006603">
    <property type="entry name" value="DinF"/>
    <property type="match status" value="1"/>
</dbReference>
<feature type="transmembrane region" description="Helical" evidence="10">
    <location>
        <begin position="320"/>
        <end position="345"/>
    </location>
</feature>
<evidence type="ECO:0000313" key="11">
    <source>
        <dbReference type="EMBL" id="KYF57355.1"/>
    </source>
</evidence>
<evidence type="ECO:0000256" key="2">
    <source>
        <dbReference type="ARBA" id="ARBA00008417"/>
    </source>
</evidence>
<evidence type="ECO:0000256" key="5">
    <source>
        <dbReference type="ARBA" id="ARBA00022475"/>
    </source>
</evidence>
<dbReference type="InterPro" id="IPR002528">
    <property type="entry name" value="MATE_fam"/>
</dbReference>
<evidence type="ECO:0000256" key="8">
    <source>
        <dbReference type="ARBA" id="ARBA00023136"/>
    </source>
</evidence>
<evidence type="ECO:0000256" key="4">
    <source>
        <dbReference type="ARBA" id="ARBA00022448"/>
    </source>
</evidence>
<feature type="transmembrane region" description="Helical" evidence="10">
    <location>
        <begin position="242"/>
        <end position="264"/>
    </location>
</feature>
<feature type="transmembrane region" description="Helical" evidence="10">
    <location>
        <begin position="391"/>
        <end position="409"/>
    </location>
</feature>
<gene>
    <name evidence="11" type="ORF">BE04_17365</name>
</gene>
<dbReference type="GO" id="GO:0042910">
    <property type="term" value="F:xenobiotic transmembrane transporter activity"/>
    <property type="evidence" value="ECO:0007669"/>
    <property type="project" value="InterPro"/>
</dbReference>
<feature type="transmembrane region" description="Helical" evidence="10">
    <location>
        <begin position="276"/>
        <end position="300"/>
    </location>
</feature>